<dbReference type="PANTHER" id="PTHR30028">
    <property type="entry name" value="UPF0014 INNER MEMBRANE PROTEIN YBBM-RELATED"/>
    <property type="match status" value="1"/>
</dbReference>
<sequence length="260" mass="29232">MGKMVDIGWWDLLVGFTILVIPIFIFSFYKVKLNKDLIISVTRMIIQLFLVAVYLEWIFEQNSAWINTLWVLIMVIIGAATVVKRVALSWKHFLVPLLLAGFISIFIIDAFLLGLVIKPDYFFDARYFVPITGMVLGNSLNHNIVGLTAWFDGLSKQRELYYFLLTNSGSKRQAMLPFIQDALKKGLNPMLATMSVMGLISLPGMMTGQILGGASPGVAIKYQVMIMLAIFVGCTLTLILSILFSKKKLVDEFGNLKSFR</sequence>
<feature type="transmembrane region" description="Helical" evidence="6">
    <location>
        <begin position="12"/>
        <end position="29"/>
    </location>
</feature>
<feature type="transmembrane region" description="Helical" evidence="6">
    <location>
        <begin position="41"/>
        <end position="59"/>
    </location>
</feature>
<comment type="subcellular location">
    <subcellularLocation>
        <location evidence="1">Membrane</location>
        <topology evidence="1">Multi-pass membrane protein</topology>
    </subcellularLocation>
</comment>
<comment type="similarity">
    <text evidence="2">Belongs to the UPF0014 family.</text>
</comment>
<feature type="transmembrane region" description="Helical" evidence="6">
    <location>
        <begin position="190"/>
        <end position="212"/>
    </location>
</feature>
<evidence type="ECO:0000256" key="2">
    <source>
        <dbReference type="ARBA" id="ARBA00005268"/>
    </source>
</evidence>
<evidence type="ECO:0000256" key="5">
    <source>
        <dbReference type="ARBA" id="ARBA00023136"/>
    </source>
</evidence>
<organism evidence="7 8">
    <name type="scientific">Natronoflexus pectinivorans</name>
    <dbReference type="NCBI Taxonomy" id="682526"/>
    <lineage>
        <taxon>Bacteria</taxon>
        <taxon>Pseudomonadati</taxon>
        <taxon>Bacteroidota</taxon>
        <taxon>Bacteroidia</taxon>
        <taxon>Marinilabiliales</taxon>
        <taxon>Marinilabiliaceae</taxon>
        <taxon>Natronoflexus</taxon>
    </lineage>
</organism>
<keyword evidence="5 6" id="KW-0472">Membrane</keyword>
<feature type="transmembrane region" description="Helical" evidence="6">
    <location>
        <begin position="224"/>
        <end position="244"/>
    </location>
</feature>
<protein>
    <submittedName>
        <fullName evidence="7">Putative ABC transport system permease protein</fullName>
    </submittedName>
</protein>
<dbReference type="Pfam" id="PF03649">
    <property type="entry name" value="UPF0014"/>
    <property type="match status" value="1"/>
</dbReference>
<comment type="caution">
    <text evidence="7">The sequence shown here is derived from an EMBL/GenBank/DDBJ whole genome shotgun (WGS) entry which is preliminary data.</text>
</comment>
<accession>A0A4R2GIM1</accession>
<evidence type="ECO:0000313" key="7">
    <source>
        <dbReference type="EMBL" id="TCO08235.1"/>
    </source>
</evidence>
<dbReference type="Proteomes" id="UP000295221">
    <property type="component" value="Unassembled WGS sequence"/>
</dbReference>
<proteinExistence type="inferred from homology"/>
<dbReference type="GO" id="GO:0005886">
    <property type="term" value="C:plasma membrane"/>
    <property type="evidence" value="ECO:0007669"/>
    <property type="project" value="TreeGrafter"/>
</dbReference>
<evidence type="ECO:0000256" key="6">
    <source>
        <dbReference type="SAM" id="Phobius"/>
    </source>
</evidence>
<dbReference type="AlphaFoldDB" id="A0A4R2GIM1"/>
<name>A0A4R2GIM1_9BACT</name>
<evidence type="ECO:0000256" key="3">
    <source>
        <dbReference type="ARBA" id="ARBA00022692"/>
    </source>
</evidence>
<dbReference type="RefSeq" id="WP_132433546.1">
    <property type="nucleotide sequence ID" value="NZ_SLWK01000005.1"/>
</dbReference>
<evidence type="ECO:0000256" key="1">
    <source>
        <dbReference type="ARBA" id="ARBA00004141"/>
    </source>
</evidence>
<feature type="transmembrane region" description="Helical" evidence="6">
    <location>
        <begin position="65"/>
        <end position="83"/>
    </location>
</feature>
<dbReference type="PANTHER" id="PTHR30028:SF0">
    <property type="entry name" value="PROTEIN ALUMINUM SENSITIVE 3"/>
    <property type="match status" value="1"/>
</dbReference>
<evidence type="ECO:0000256" key="4">
    <source>
        <dbReference type="ARBA" id="ARBA00022989"/>
    </source>
</evidence>
<dbReference type="EMBL" id="SLWK01000005">
    <property type="protein sequence ID" value="TCO08235.1"/>
    <property type="molecule type" value="Genomic_DNA"/>
</dbReference>
<evidence type="ECO:0000313" key="8">
    <source>
        <dbReference type="Proteomes" id="UP000295221"/>
    </source>
</evidence>
<keyword evidence="3 6" id="KW-0812">Transmembrane</keyword>
<reference evidence="7 8" key="1">
    <citation type="submission" date="2019-03" db="EMBL/GenBank/DDBJ databases">
        <title>Genomic Encyclopedia of Type Strains, Phase IV (KMG-IV): sequencing the most valuable type-strain genomes for metagenomic binning, comparative biology and taxonomic classification.</title>
        <authorList>
            <person name="Goeker M."/>
        </authorList>
    </citation>
    <scope>NUCLEOTIDE SEQUENCE [LARGE SCALE GENOMIC DNA]</scope>
    <source>
        <strain evidence="7 8">DSM 24179</strain>
    </source>
</reference>
<dbReference type="InterPro" id="IPR005226">
    <property type="entry name" value="UPF0014_fam"/>
</dbReference>
<keyword evidence="4 6" id="KW-1133">Transmembrane helix</keyword>
<gene>
    <name evidence="7" type="ORF">EV194_10537</name>
</gene>
<dbReference type="OrthoDB" id="9791807at2"/>
<feature type="transmembrane region" description="Helical" evidence="6">
    <location>
        <begin position="95"/>
        <end position="115"/>
    </location>
</feature>
<keyword evidence="8" id="KW-1185">Reference proteome</keyword>